<dbReference type="Pfam" id="PF04183">
    <property type="entry name" value="IucA_IucC"/>
    <property type="match status" value="1"/>
</dbReference>
<proteinExistence type="inferred from homology"/>
<dbReference type="InterPro" id="IPR043032">
    <property type="entry name" value="PvsD/AcsD-like_thumb_helix"/>
</dbReference>
<dbReference type="InterPro" id="IPR037455">
    <property type="entry name" value="LucA/IucC-like"/>
</dbReference>
<evidence type="ECO:0000313" key="4">
    <source>
        <dbReference type="EMBL" id="GGO84112.1"/>
    </source>
</evidence>
<feature type="domain" description="Aerobactin siderophore biosynthesis IucA/IucC N-terminal" evidence="2">
    <location>
        <begin position="167"/>
        <end position="396"/>
    </location>
</feature>
<feature type="domain" description="Aerobactin siderophore biosynthesis IucA/IucC-like C-terminal" evidence="3">
    <location>
        <begin position="427"/>
        <end position="588"/>
    </location>
</feature>
<dbReference type="GO" id="GO:0016881">
    <property type="term" value="F:acid-amino acid ligase activity"/>
    <property type="evidence" value="ECO:0007669"/>
    <property type="project" value="UniProtKB-ARBA"/>
</dbReference>
<dbReference type="EMBL" id="BMLT01000007">
    <property type="protein sequence ID" value="GGO84112.1"/>
    <property type="molecule type" value="Genomic_DNA"/>
</dbReference>
<comment type="similarity">
    <text evidence="1">Belongs to the IucA/IucC family.</text>
</comment>
<dbReference type="Gene3D" id="2.30.30.1240">
    <property type="entry name" value="AscD, thumb domain, four stranded beta-sheet"/>
    <property type="match status" value="1"/>
</dbReference>
<dbReference type="RefSeq" id="WP_188861379.1">
    <property type="nucleotide sequence ID" value="NZ_BMLT01000007.1"/>
</dbReference>
<dbReference type="InterPro" id="IPR022770">
    <property type="entry name" value="IucA/IucC-like_C"/>
</dbReference>
<dbReference type="Gene3D" id="1.10.510.40">
    <property type="match status" value="1"/>
</dbReference>
<dbReference type="PANTHER" id="PTHR34384">
    <property type="entry name" value="L-2,3-DIAMINOPROPANOATE--CITRATE LIGASE"/>
    <property type="match status" value="1"/>
</dbReference>
<dbReference type="InterPro" id="IPR007310">
    <property type="entry name" value="Aerobactin_biosyn_IucA/IucC_N"/>
</dbReference>
<dbReference type="GO" id="GO:0019290">
    <property type="term" value="P:siderophore biosynthetic process"/>
    <property type="evidence" value="ECO:0007669"/>
    <property type="project" value="InterPro"/>
</dbReference>
<evidence type="ECO:0000259" key="3">
    <source>
        <dbReference type="Pfam" id="PF06276"/>
    </source>
</evidence>
<evidence type="ECO:0000259" key="2">
    <source>
        <dbReference type="Pfam" id="PF04183"/>
    </source>
</evidence>
<dbReference type="Proteomes" id="UP000599578">
    <property type="component" value="Unassembled WGS sequence"/>
</dbReference>
<evidence type="ECO:0000256" key="1">
    <source>
        <dbReference type="ARBA" id="ARBA00007832"/>
    </source>
</evidence>
<comment type="caution">
    <text evidence="4">The sequence shown here is derived from an EMBL/GenBank/DDBJ whole genome shotgun (WGS) entry which is preliminary data.</text>
</comment>
<reference evidence="4 5" key="1">
    <citation type="journal article" date="2014" name="Int. J. Syst. Evol. Microbiol.">
        <title>Complete genome sequence of Corynebacterium casei LMG S-19264T (=DSM 44701T), isolated from a smear-ripened cheese.</title>
        <authorList>
            <consortium name="US DOE Joint Genome Institute (JGI-PGF)"/>
            <person name="Walter F."/>
            <person name="Albersmeier A."/>
            <person name="Kalinowski J."/>
            <person name="Ruckert C."/>
        </authorList>
    </citation>
    <scope>NUCLEOTIDE SEQUENCE [LARGE SCALE GENOMIC DNA]</scope>
    <source>
        <strain evidence="4 5">CGMCC 1.7286</strain>
    </source>
</reference>
<dbReference type="Gene3D" id="1.10.150.640">
    <property type="entry name" value="AcsD, thumb domain, helical bundle"/>
    <property type="match status" value="1"/>
</dbReference>
<evidence type="ECO:0000313" key="5">
    <source>
        <dbReference type="Proteomes" id="UP000599578"/>
    </source>
</evidence>
<dbReference type="InterPro" id="IPR043033">
    <property type="entry name" value="PvsD/AcsD-like_thumb_beta"/>
</dbReference>
<sequence>MSAQSPAQAFRRQRQHDEAGARSIIALLNCYCREVASPAGELQLDNPFGQRAWPLALKHAQRAQGARVLQIELSRSGYRILVAVARPSPTLNFDYRSQPFGGGFGKPWQPLDWQALARLLLSELAARYRQSFNDELLAQIGNSVALMGEFIVGTPTAMDWGQGEAAYLRSEQALSFGHAFHPTPKSREGIDLASIRRYSPELGASFQLHFFAVRREDLLQQSHLEVEGMELLRRQLPALALPPGYQALPVHPWQAGHIRALAPVQAALASGRLLDLGPAGEDWYPTASVRTLYQPGRDGFLKCSLHVRLTNCVRKNAWYELESAVGLSGLLARQCRALTETFPSLTLMPEPAFVSVDFRDQPQAQRIELQEAFGLILRQKPCWGADETPLLAGALFGDSPAGEAPVQRLVAHLAAARGLGYRDAALLWFDAYVEQLVHPVLYALCRLGVVFEPHLQNVVVGLREDLPTRLYLRDLEGTKLVPELWPAERLTELSPRARDSVWYDAEKSWQRVGYCLLINNLAQAVFHLARQDGDLERSLWRRLAASLELYQRRHGNGRSAGLIAQVLGGEPWPNKTNLLNRVLKRADRGSEYVPLPSPFPNP</sequence>
<name>A0A917ZJP4_9GAMM</name>
<keyword evidence="5" id="KW-1185">Reference proteome</keyword>
<dbReference type="Pfam" id="PF06276">
    <property type="entry name" value="FhuF"/>
    <property type="match status" value="1"/>
</dbReference>
<dbReference type="AlphaFoldDB" id="A0A917ZJP4"/>
<dbReference type="PANTHER" id="PTHR34384:SF5">
    <property type="entry name" value="L-2,3-DIAMINOPROPANOATE--CITRATE LIGASE"/>
    <property type="match status" value="1"/>
</dbReference>
<protein>
    <submittedName>
        <fullName evidence="4">Iron transporter</fullName>
    </submittedName>
</protein>
<accession>A0A917ZJP4</accession>
<gene>
    <name evidence="4" type="primary">iucA</name>
    <name evidence="4" type="ORF">GCM10011348_29600</name>
</gene>
<organism evidence="4 5">
    <name type="scientific">Marinobacterium nitratireducens</name>
    <dbReference type="NCBI Taxonomy" id="518897"/>
    <lineage>
        <taxon>Bacteria</taxon>
        <taxon>Pseudomonadati</taxon>
        <taxon>Pseudomonadota</taxon>
        <taxon>Gammaproteobacteria</taxon>
        <taxon>Oceanospirillales</taxon>
        <taxon>Oceanospirillaceae</taxon>
        <taxon>Marinobacterium</taxon>
    </lineage>
</organism>